<proteinExistence type="predicted"/>
<dbReference type="InterPro" id="IPR019786">
    <property type="entry name" value="Zinc_finger_PHD-type_CS"/>
</dbReference>
<dbReference type="InterPro" id="IPR013083">
    <property type="entry name" value="Znf_RING/FYVE/PHD"/>
</dbReference>
<evidence type="ECO:0000313" key="11">
    <source>
        <dbReference type="Proteomes" id="UP000694700"/>
    </source>
</evidence>
<evidence type="ECO:0000256" key="7">
    <source>
        <dbReference type="PROSITE-ProRule" id="PRU00042"/>
    </source>
</evidence>
<keyword evidence="6" id="KW-0539">Nucleus</keyword>
<evidence type="ECO:0000259" key="9">
    <source>
        <dbReference type="PROSITE" id="PS50157"/>
    </source>
</evidence>
<evidence type="ECO:0000256" key="4">
    <source>
        <dbReference type="ARBA" id="ARBA00022771"/>
    </source>
</evidence>
<feature type="compositionally biased region" description="Basic and acidic residues" evidence="8">
    <location>
        <begin position="267"/>
        <end position="277"/>
    </location>
</feature>
<evidence type="ECO:0000256" key="1">
    <source>
        <dbReference type="ARBA" id="ARBA00004123"/>
    </source>
</evidence>
<evidence type="ECO:0000256" key="8">
    <source>
        <dbReference type="SAM" id="MobiDB-lite"/>
    </source>
</evidence>
<feature type="region of interest" description="Disordered" evidence="8">
    <location>
        <begin position="138"/>
        <end position="391"/>
    </location>
</feature>
<dbReference type="InterPro" id="IPR004092">
    <property type="entry name" value="Mbt"/>
</dbReference>
<feature type="compositionally biased region" description="Acidic residues" evidence="8">
    <location>
        <begin position="179"/>
        <end position="194"/>
    </location>
</feature>
<feature type="region of interest" description="Disordered" evidence="8">
    <location>
        <begin position="444"/>
        <end position="520"/>
    </location>
</feature>
<keyword evidence="4 7" id="KW-0863">Zinc-finger</keyword>
<keyword evidence="5" id="KW-0862">Zinc</keyword>
<feature type="compositionally biased region" description="Basic residues" evidence="8">
    <location>
        <begin position="554"/>
        <end position="563"/>
    </location>
</feature>
<dbReference type="PANTHER" id="PTHR15856">
    <property type="entry name" value="PHD FINGER PROTEIN 20-RELATED"/>
    <property type="match status" value="1"/>
</dbReference>
<evidence type="ECO:0000256" key="2">
    <source>
        <dbReference type="ARBA" id="ARBA00022723"/>
    </source>
</evidence>
<dbReference type="AlphaFoldDB" id="A0A8C1XL94"/>
<comment type="subcellular location">
    <subcellularLocation>
        <location evidence="1">Nucleus</location>
    </subcellularLocation>
</comment>
<dbReference type="Ensembl" id="ENSCCRT00015083434.1">
    <property type="protein sequence ID" value="ENSCCRP00015080790.1"/>
    <property type="gene ID" value="ENSCCRG00015032673.1"/>
</dbReference>
<dbReference type="Gene3D" id="3.30.160.60">
    <property type="entry name" value="Classic Zinc Finger"/>
    <property type="match status" value="1"/>
</dbReference>
<dbReference type="Gene3D" id="3.30.40.10">
    <property type="entry name" value="Zinc/RING finger domain, C3HC4 (zinc finger)"/>
    <property type="match status" value="1"/>
</dbReference>
<keyword evidence="2" id="KW-0479">Metal-binding</keyword>
<feature type="compositionally biased region" description="Polar residues" evidence="8">
    <location>
        <begin position="380"/>
        <end position="391"/>
    </location>
</feature>
<dbReference type="PROSITE" id="PS00028">
    <property type="entry name" value="ZINC_FINGER_C2H2_1"/>
    <property type="match status" value="1"/>
</dbReference>
<dbReference type="SUPFAM" id="SSF57903">
    <property type="entry name" value="FYVE/PHD zinc finger"/>
    <property type="match status" value="1"/>
</dbReference>
<organism evidence="10 11">
    <name type="scientific">Cyprinus carpio</name>
    <name type="common">Common carp</name>
    <dbReference type="NCBI Taxonomy" id="7962"/>
    <lineage>
        <taxon>Eukaryota</taxon>
        <taxon>Metazoa</taxon>
        <taxon>Chordata</taxon>
        <taxon>Craniata</taxon>
        <taxon>Vertebrata</taxon>
        <taxon>Euteleostomi</taxon>
        <taxon>Actinopterygii</taxon>
        <taxon>Neopterygii</taxon>
        <taxon>Teleostei</taxon>
        <taxon>Ostariophysi</taxon>
        <taxon>Cypriniformes</taxon>
        <taxon>Cyprinidae</taxon>
        <taxon>Cyprininae</taxon>
        <taxon>Cyprinus</taxon>
    </lineage>
</organism>
<dbReference type="InterPro" id="IPR002999">
    <property type="entry name" value="Tudor"/>
</dbReference>
<dbReference type="Gene3D" id="2.30.30.140">
    <property type="match status" value="2"/>
</dbReference>
<evidence type="ECO:0000313" key="10">
    <source>
        <dbReference type="Ensembl" id="ENSCCRP00015080790.1"/>
    </source>
</evidence>
<sequence length="947" mass="108388">MSKSPPHRRGITFEVGAQLEARDSLKNWYAASIEKIDYEDEKVLIHYRQWSHRYDEWFDWSSPYLRPVQRIQLRKQGLPERQSAPGFHVNQKVLASWSDCRYYPAKILSRDKDGFYTVKFFDGVIKTVKGIKVKPFRKEVRSRTNQQTRKRGDQNGKKWTTKENGNSRSNSSRHSTSDQDGESESEEDEEDATVMDESRALQNGGESESTETKILNESEPSSAEHNQKQPSEENKTELLENGESNKPEEKEMNGGQEESKALQNGVDKNDGDKKEKEEATDESTGLPRRTRSRMADGIDVEKSSGPELRKRRASTGQMPPSKRSRANSSTDRNSQSQIKPVKSDPVPETLESKDGPTSHAENTAPKEEAGSTPDLGKLKQPQTIHLPTTNKYSREPLYRVIKNQPPPILSIELDHNPFKCKIAGCLKSFRKASLLHYHMKYYHAQSDPSPPPCAQTRSSDKQIHSKETPRRRRTVSASHHTPSPLSDSRSGRTLSPPAVAMHRQRSATLGAERSKENQHFNCSLHDDRDWVAKETERERLREKRQRDFFRIKLKKKKKKKRKSKSGEDSSSDLSSDSPVWSEDESDAELDLNVPLSEQGVETVTHGSEIVRCICEAQEENDFMIQCDECLCWQHGTCMGLYEDSVPDSYSCYICRDPPAQRQSQRYWYDKDWLSSGHMYGLSFLEENYSHQNSKKVVAAHQLLGDVHRVFEVLNGLQLKMSILQTQAHPDLKFWRQPWKPADSLRRKMAGDSGIATPFPSSPLEMGVNEFETLKSEVPSPVETHCSFQDSYISSEHCYQKPRTYYPAVERRLVVETRCGSEYGTPLDHDHRMKQLVSAEQEKSCVVEIKEEEPDPVTPDPKPDPDLVLHQQWQLNLLEHIEAVQDEVTHRMDLIERELDVLESWLDYTGELEPPDPLARLPQLKHRIRQLLTDLGTVQQIALCSSSS</sequence>
<feature type="compositionally biased region" description="Polar residues" evidence="8">
    <location>
        <begin position="326"/>
        <end position="338"/>
    </location>
</feature>
<evidence type="ECO:0000256" key="5">
    <source>
        <dbReference type="ARBA" id="ARBA00022833"/>
    </source>
</evidence>
<feature type="domain" description="C2H2-type" evidence="9">
    <location>
        <begin position="418"/>
        <end position="448"/>
    </location>
</feature>
<dbReference type="Pfam" id="PF20826">
    <property type="entry name" value="PHD_5"/>
    <property type="match status" value="1"/>
</dbReference>
<reference evidence="10" key="1">
    <citation type="submission" date="2025-08" db="UniProtKB">
        <authorList>
            <consortium name="Ensembl"/>
        </authorList>
    </citation>
    <scope>IDENTIFICATION</scope>
</reference>
<dbReference type="PANTHER" id="PTHR15856:SF27">
    <property type="entry name" value="PHD FINGER PROTEIN 20"/>
    <property type="match status" value="1"/>
</dbReference>
<dbReference type="GO" id="GO:0044545">
    <property type="term" value="C:NSL complex"/>
    <property type="evidence" value="ECO:0007669"/>
    <property type="project" value="TreeGrafter"/>
</dbReference>
<feature type="compositionally biased region" description="Basic and acidic residues" evidence="8">
    <location>
        <begin position="225"/>
        <end position="260"/>
    </location>
</feature>
<dbReference type="SMART" id="SM00333">
    <property type="entry name" value="TUDOR"/>
    <property type="match status" value="2"/>
</dbReference>
<feature type="compositionally biased region" description="Polar residues" evidence="8">
    <location>
        <begin position="475"/>
        <end position="493"/>
    </location>
</feature>
<dbReference type="CDD" id="cd20453">
    <property type="entry name" value="Tudor_PHF20"/>
    <property type="match status" value="1"/>
</dbReference>
<feature type="compositionally biased region" description="Polar residues" evidence="8">
    <location>
        <begin position="200"/>
        <end position="209"/>
    </location>
</feature>
<dbReference type="FunFam" id="2.30.30.140:FF:000049">
    <property type="entry name" value="PHD finger protein 20 (Predicted)"/>
    <property type="match status" value="1"/>
</dbReference>
<keyword evidence="3" id="KW-0677">Repeat</keyword>
<dbReference type="InterPro" id="IPR001965">
    <property type="entry name" value="Znf_PHD"/>
</dbReference>
<dbReference type="InterPro" id="IPR041297">
    <property type="entry name" value="Crb2_Tudor"/>
</dbReference>
<dbReference type="InterPro" id="IPR043449">
    <property type="entry name" value="PHF20-like"/>
</dbReference>
<evidence type="ECO:0000256" key="6">
    <source>
        <dbReference type="ARBA" id="ARBA00023242"/>
    </source>
</evidence>
<dbReference type="SMART" id="SM00249">
    <property type="entry name" value="PHD"/>
    <property type="match status" value="1"/>
</dbReference>
<evidence type="ECO:0000256" key="3">
    <source>
        <dbReference type="ARBA" id="ARBA00022737"/>
    </source>
</evidence>
<dbReference type="SUPFAM" id="SSF63748">
    <property type="entry name" value="Tudor/PWWP/MBT"/>
    <property type="match status" value="2"/>
</dbReference>
<dbReference type="GO" id="GO:0006357">
    <property type="term" value="P:regulation of transcription by RNA polymerase II"/>
    <property type="evidence" value="ECO:0007669"/>
    <property type="project" value="TreeGrafter"/>
</dbReference>
<dbReference type="InterPro" id="IPR013087">
    <property type="entry name" value="Znf_C2H2_type"/>
</dbReference>
<dbReference type="Pfam" id="PF02820">
    <property type="entry name" value="MBT"/>
    <property type="match status" value="1"/>
</dbReference>
<dbReference type="Proteomes" id="UP000694700">
    <property type="component" value="Unplaced"/>
</dbReference>
<dbReference type="CDD" id="cd20104">
    <property type="entry name" value="MBT_PHF20L1-like"/>
    <property type="match status" value="1"/>
</dbReference>
<dbReference type="GO" id="GO:0008270">
    <property type="term" value="F:zinc ion binding"/>
    <property type="evidence" value="ECO:0007669"/>
    <property type="project" value="UniProtKB-KW"/>
</dbReference>
<protein>
    <submittedName>
        <fullName evidence="10">PHD finger protein 20, b</fullName>
    </submittedName>
</protein>
<dbReference type="PROSITE" id="PS01359">
    <property type="entry name" value="ZF_PHD_1"/>
    <property type="match status" value="1"/>
</dbReference>
<feature type="compositionally biased region" description="Basic and acidic residues" evidence="8">
    <location>
        <begin position="458"/>
        <end position="468"/>
    </location>
</feature>
<feature type="compositionally biased region" description="Basic and acidic residues" evidence="8">
    <location>
        <begin position="293"/>
        <end position="308"/>
    </location>
</feature>
<feature type="region of interest" description="Disordered" evidence="8">
    <location>
        <begin position="554"/>
        <end position="588"/>
    </location>
</feature>
<dbReference type="GO" id="GO:0071339">
    <property type="term" value="C:MLL1 complex"/>
    <property type="evidence" value="ECO:0007669"/>
    <property type="project" value="TreeGrafter"/>
</dbReference>
<dbReference type="Pfam" id="PF18115">
    <property type="entry name" value="Tudor_3"/>
    <property type="match status" value="1"/>
</dbReference>
<accession>A0A8C1XL94</accession>
<name>A0A8C1XL94_CYPCA</name>
<dbReference type="PROSITE" id="PS50157">
    <property type="entry name" value="ZINC_FINGER_C2H2_2"/>
    <property type="match status" value="1"/>
</dbReference>
<dbReference type="InterPro" id="IPR011011">
    <property type="entry name" value="Znf_FYVE_PHD"/>
</dbReference>